<comment type="caution">
    <text evidence="2">The sequence shown here is derived from an EMBL/GenBank/DDBJ whole genome shotgun (WGS) entry which is preliminary data.</text>
</comment>
<evidence type="ECO:0000313" key="2">
    <source>
        <dbReference type="EMBL" id="CAH3040367.1"/>
    </source>
</evidence>
<reference evidence="2 3" key="1">
    <citation type="submission" date="2022-05" db="EMBL/GenBank/DDBJ databases">
        <authorList>
            <consortium name="Genoscope - CEA"/>
            <person name="William W."/>
        </authorList>
    </citation>
    <scope>NUCLEOTIDE SEQUENCE [LARGE SCALE GENOMIC DNA]</scope>
</reference>
<name>A0AAU9W0I8_9CNID</name>
<accession>A0AAU9W0I8</accession>
<feature type="region of interest" description="Disordered" evidence="1">
    <location>
        <begin position="1"/>
        <end position="21"/>
    </location>
</feature>
<dbReference type="PANTHER" id="PTHR33198:SF19">
    <property type="entry name" value="CCHC-TYPE DOMAIN-CONTAINING PROTEIN"/>
    <property type="match status" value="1"/>
</dbReference>
<evidence type="ECO:0000256" key="1">
    <source>
        <dbReference type="SAM" id="MobiDB-lite"/>
    </source>
</evidence>
<protein>
    <recommendedName>
        <fullName evidence="4">Retrotransposon gag domain-containing protein</fullName>
    </recommendedName>
</protein>
<keyword evidence="3" id="KW-1185">Reference proteome</keyword>
<evidence type="ECO:0008006" key="4">
    <source>
        <dbReference type="Google" id="ProtNLM"/>
    </source>
</evidence>
<gene>
    <name evidence="2" type="ORF">PMEA_00025979</name>
</gene>
<sequence length="193" mass="21864">MPPPDESSSGQQAPSAPVLNFTSNFPVPSPMKISGDRVTNWKFFRQQWQDYELGTGLEHHPEPVRLATLRSVMGKDCLEIFLNLELTPEERTSVTSSLKALEAYFKPKTNVVYKRFLFNSATQSSEEGIDEFVNRLRKMASSCKYGTLTDEMIRDRIIIGVQDKASKIRLLKEDELDLNKALSICRSNETASK</sequence>
<dbReference type="Proteomes" id="UP001159428">
    <property type="component" value="Unassembled WGS sequence"/>
</dbReference>
<dbReference type="EMBL" id="CALNXJ010000005">
    <property type="protein sequence ID" value="CAH3040367.1"/>
    <property type="molecule type" value="Genomic_DNA"/>
</dbReference>
<dbReference type="PANTHER" id="PTHR33198">
    <property type="entry name" value="ANK_REP_REGION DOMAIN-CONTAINING PROTEIN-RELATED"/>
    <property type="match status" value="1"/>
</dbReference>
<evidence type="ECO:0000313" key="3">
    <source>
        <dbReference type="Proteomes" id="UP001159428"/>
    </source>
</evidence>
<dbReference type="AlphaFoldDB" id="A0AAU9W0I8"/>
<organism evidence="2 3">
    <name type="scientific">Pocillopora meandrina</name>
    <dbReference type="NCBI Taxonomy" id="46732"/>
    <lineage>
        <taxon>Eukaryota</taxon>
        <taxon>Metazoa</taxon>
        <taxon>Cnidaria</taxon>
        <taxon>Anthozoa</taxon>
        <taxon>Hexacorallia</taxon>
        <taxon>Scleractinia</taxon>
        <taxon>Astrocoeniina</taxon>
        <taxon>Pocilloporidae</taxon>
        <taxon>Pocillopora</taxon>
    </lineage>
</organism>
<proteinExistence type="predicted"/>